<keyword evidence="3" id="KW-0378">Hydrolase</keyword>
<feature type="domain" description="UvrD-like helicase C-terminal" evidence="2">
    <location>
        <begin position="409"/>
        <end position="453"/>
    </location>
</feature>
<evidence type="ECO:0000256" key="1">
    <source>
        <dbReference type="SAM" id="MobiDB-lite"/>
    </source>
</evidence>
<dbReference type="Gene3D" id="3.40.50.300">
    <property type="entry name" value="P-loop containing nucleotide triphosphate hydrolases"/>
    <property type="match status" value="2"/>
</dbReference>
<organism evidence="3 4">
    <name type="scientific">Pelosinus propionicus DSM 13327</name>
    <dbReference type="NCBI Taxonomy" id="1123291"/>
    <lineage>
        <taxon>Bacteria</taxon>
        <taxon>Bacillati</taxon>
        <taxon>Bacillota</taxon>
        <taxon>Negativicutes</taxon>
        <taxon>Selenomonadales</taxon>
        <taxon>Sporomusaceae</taxon>
        <taxon>Pelosinus</taxon>
    </lineage>
</organism>
<protein>
    <submittedName>
        <fullName evidence="3">UvrD-like helicase C-terminal domain-containing protein</fullName>
    </submittedName>
</protein>
<evidence type="ECO:0000259" key="2">
    <source>
        <dbReference type="Pfam" id="PF13538"/>
    </source>
</evidence>
<sequence>MKQIELISLPFDSEPKPRKRASAKPAAEKEEQVREELPPPIVPTDNILDLRKHPIAYTAHQETALKEIAVFLCSNKESVYILSGYAGTGKTTIAENIVKYGLAQGKECIITAPTNQAVKVLKEKFGEIKVLFKTLHSTLYGSPDADTGEWIASVKFKAYHVILVDESSMISKTVYTDLIKEVQSAHAKVIFFGDSFQLEPVGDDPKVLANKNFELTEVKRQGAGSEILLYATCLRNRKQVVIPNASRGEVQIVGKQAAARAFLQSVIQNQDSIFIVGTNKARLILNQKAREAKFGKTVTDEPREGDRILFIGNGTYFVNGDRMTLEQVTSVAGMVLPIKGASKDTPGFVRAYLIRNYNHKILLLPAIEKSSVYHAQFIEVKEYFPDDWYNKNPITHQFELSKEVAIATYGYVITAHKSQGSQWEKVFVHQDAFRDNPRWLYTAATRAEKELTLTNESSFRRWTWEQIESLANSEEK</sequence>
<dbReference type="InterPro" id="IPR027785">
    <property type="entry name" value="UvrD-like_helicase_C"/>
</dbReference>
<accession>A0A1I4NXC4</accession>
<dbReference type="GO" id="GO:0004386">
    <property type="term" value="F:helicase activity"/>
    <property type="evidence" value="ECO:0007669"/>
    <property type="project" value="UniProtKB-KW"/>
</dbReference>
<dbReference type="STRING" id="1123291.SAMN04490355_105416"/>
<dbReference type="InterPro" id="IPR027417">
    <property type="entry name" value="P-loop_NTPase"/>
</dbReference>
<evidence type="ECO:0000313" key="3">
    <source>
        <dbReference type="EMBL" id="SFM20204.1"/>
    </source>
</evidence>
<dbReference type="EMBL" id="FOTS01000054">
    <property type="protein sequence ID" value="SFM20204.1"/>
    <property type="molecule type" value="Genomic_DNA"/>
</dbReference>
<dbReference type="InterPro" id="IPR050534">
    <property type="entry name" value="Coronavir_polyprotein_1ab"/>
</dbReference>
<feature type="compositionally biased region" description="Basic and acidic residues" evidence="1">
    <location>
        <begin position="26"/>
        <end position="35"/>
    </location>
</feature>
<reference evidence="4" key="1">
    <citation type="submission" date="2016-10" db="EMBL/GenBank/DDBJ databases">
        <authorList>
            <person name="Varghese N."/>
            <person name="Submissions S."/>
        </authorList>
    </citation>
    <scope>NUCLEOTIDE SEQUENCE [LARGE SCALE GENOMIC DNA]</scope>
    <source>
        <strain evidence="4">DSM 13327</strain>
    </source>
</reference>
<name>A0A1I4NXC4_9FIRM</name>
<keyword evidence="3" id="KW-0547">Nucleotide-binding</keyword>
<dbReference type="OrthoDB" id="9803432at2"/>
<evidence type="ECO:0000313" key="4">
    <source>
        <dbReference type="Proteomes" id="UP000199520"/>
    </source>
</evidence>
<keyword evidence="3" id="KW-0347">Helicase</keyword>
<feature type="region of interest" description="Disordered" evidence="1">
    <location>
        <begin position="1"/>
        <end position="35"/>
    </location>
</feature>
<proteinExistence type="predicted"/>
<gene>
    <name evidence="3" type="ORF">SAMN04490355_105416</name>
</gene>
<dbReference type="Pfam" id="PF13604">
    <property type="entry name" value="AAA_30"/>
    <property type="match status" value="1"/>
</dbReference>
<keyword evidence="4" id="KW-1185">Reference proteome</keyword>
<dbReference type="Pfam" id="PF13538">
    <property type="entry name" value="UvrD_C_2"/>
    <property type="match status" value="1"/>
</dbReference>
<dbReference type="PANTHER" id="PTHR43788">
    <property type="entry name" value="DNA2/NAM7 HELICASE FAMILY MEMBER"/>
    <property type="match status" value="1"/>
</dbReference>
<keyword evidence="3" id="KW-0067">ATP-binding</keyword>
<dbReference type="CDD" id="cd18809">
    <property type="entry name" value="SF1_C_RecD"/>
    <property type="match status" value="1"/>
</dbReference>
<dbReference type="SUPFAM" id="SSF52540">
    <property type="entry name" value="P-loop containing nucleoside triphosphate hydrolases"/>
    <property type="match status" value="1"/>
</dbReference>
<dbReference type="AlphaFoldDB" id="A0A1I4NXC4"/>
<dbReference type="Proteomes" id="UP000199520">
    <property type="component" value="Unassembled WGS sequence"/>
</dbReference>
<dbReference type="RefSeq" id="WP_090942541.1">
    <property type="nucleotide sequence ID" value="NZ_FOTS01000054.1"/>
</dbReference>